<accession>A0A4R1GP86</accession>
<dbReference type="PANTHER" id="PTHR12629">
    <property type="entry name" value="DIPHOSPHOINOSITOL POLYPHOSPHATE PHOSPHOHYDROLASE"/>
    <property type="match status" value="1"/>
</dbReference>
<feature type="active site" description="Tele-phosphohistidine intermediate" evidence="5">
    <location>
        <position position="9"/>
    </location>
</feature>
<feature type="active site" description="Proton donor/acceptor" evidence="5">
    <location>
        <position position="85"/>
    </location>
</feature>
<dbReference type="GO" id="GO:0005737">
    <property type="term" value="C:cytoplasm"/>
    <property type="evidence" value="ECO:0007669"/>
    <property type="project" value="TreeGrafter"/>
</dbReference>
<comment type="caution">
    <text evidence="8">The sequence shown here is derived from an EMBL/GenBank/DDBJ whole genome shotgun (WGS) entry which is preliminary data.</text>
</comment>
<proteinExistence type="predicted"/>
<dbReference type="CDD" id="cd04666">
    <property type="entry name" value="NUDIX_DIPP2_like_Nudt4"/>
    <property type="match status" value="1"/>
</dbReference>
<dbReference type="EMBL" id="SMFU01000007">
    <property type="protein sequence ID" value="TCK09211.1"/>
    <property type="molecule type" value="Genomic_DNA"/>
</dbReference>
<dbReference type="GO" id="GO:0016462">
    <property type="term" value="F:pyrophosphatase activity"/>
    <property type="evidence" value="ECO:0007669"/>
    <property type="project" value="InterPro"/>
</dbReference>
<dbReference type="InterPro" id="IPR047198">
    <property type="entry name" value="DDP-like_NUDIX"/>
</dbReference>
<dbReference type="CDD" id="cd07067">
    <property type="entry name" value="HP_PGM_like"/>
    <property type="match status" value="1"/>
</dbReference>
<dbReference type="InterPro" id="IPR013078">
    <property type="entry name" value="His_Pase_superF_clade-1"/>
</dbReference>
<dbReference type="GO" id="GO:0046872">
    <property type="term" value="F:metal ion binding"/>
    <property type="evidence" value="ECO:0007669"/>
    <property type="project" value="UniProtKB-KW"/>
</dbReference>
<feature type="binding site" evidence="6">
    <location>
        <position position="58"/>
    </location>
    <ligand>
        <name>substrate</name>
    </ligand>
</feature>
<protein>
    <submittedName>
        <fullName evidence="8">Phosphohistidine phosphatase</fullName>
    </submittedName>
</protein>
<dbReference type="InterPro" id="IPR015797">
    <property type="entry name" value="NUDIX_hydrolase-like_dom_sf"/>
</dbReference>
<keyword evidence="4" id="KW-0460">Magnesium</keyword>
<dbReference type="Gene3D" id="3.90.79.10">
    <property type="entry name" value="Nucleoside Triphosphate Pyrophosphohydrolase"/>
    <property type="match status" value="1"/>
</dbReference>
<comment type="cofactor">
    <cofactor evidence="1">
        <name>Mg(2+)</name>
        <dbReference type="ChEBI" id="CHEBI:18420"/>
    </cofactor>
</comment>
<dbReference type="Proteomes" id="UP000294546">
    <property type="component" value="Unassembled WGS sequence"/>
</dbReference>
<keyword evidence="3" id="KW-0378">Hydrolase</keyword>
<dbReference type="Pfam" id="PF00300">
    <property type="entry name" value="His_Phos_1"/>
    <property type="match status" value="1"/>
</dbReference>
<organism evidence="8 9">
    <name type="scientific">Marinobacterium mangrovicola</name>
    <dbReference type="NCBI Taxonomy" id="1476959"/>
    <lineage>
        <taxon>Bacteria</taxon>
        <taxon>Pseudomonadati</taxon>
        <taxon>Pseudomonadota</taxon>
        <taxon>Gammaproteobacteria</taxon>
        <taxon>Oceanospirillales</taxon>
        <taxon>Oceanospirillaceae</taxon>
        <taxon>Marinobacterium</taxon>
    </lineage>
</organism>
<dbReference type="RefSeq" id="WP_132289135.1">
    <property type="nucleotide sequence ID" value="NZ_SMFU01000007.1"/>
</dbReference>
<evidence type="ECO:0000313" key="8">
    <source>
        <dbReference type="EMBL" id="TCK09211.1"/>
    </source>
</evidence>
<evidence type="ECO:0000256" key="6">
    <source>
        <dbReference type="PIRSR" id="PIRSR613078-2"/>
    </source>
</evidence>
<dbReference type="PROSITE" id="PS51462">
    <property type="entry name" value="NUDIX"/>
    <property type="match status" value="1"/>
</dbReference>
<evidence type="ECO:0000256" key="3">
    <source>
        <dbReference type="ARBA" id="ARBA00022801"/>
    </source>
</evidence>
<feature type="domain" description="Nudix hydrolase" evidence="7">
    <location>
        <begin position="188"/>
        <end position="318"/>
    </location>
</feature>
<evidence type="ECO:0000256" key="5">
    <source>
        <dbReference type="PIRSR" id="PIRSR613078-1"/>
    </source>
</evidence>
<reference evidence="8 9" key="1">
    <citation type="submission" date="2019-03" db="EMBL/GenBank/DDBJ databases">
        <title>Genomic Encyclopedia of Archaeal and Bacterial Type Strains, Phase II (KMG-II): from individual species to whole genera.</title>
        <authorList>
            <person name="Goeker M."/>
        </authorList>
    </citation>
    <scope>NUCLEOTIDE SEQUENCE [LARGE SCALE GENOMIC DNA]</scope>
    <source>
        <strain evidence="8 9">DSM 27697</strain>
    </source>
</reference>
<keyword evidence="9" id="KW-1185">Reference proteome</keyword>
<evidence type="ECO:0000259" key="7">
    <source>
        <dbReference type="PROSITE" id="PS51462"/>
    </source>
</evidence>
<dbReference type="AlphaFoldDB" id="A0A4R1GP86"/>
<dbReference type="Pfam" id="PF00293">
    <property type="entry name" value="NUDIX"/>
    <property type="match status" value="1"/>
</dbReference>
<dbReference type="InterPro" id="IPR029033">
    <property type="entry name" value="His_PPase_superfam"/>
</dbReference>
<evidence type="ECO:0000256" key="4">
    <source>
        <dbReference type="ARBA" id="ARBA00022842"/>
    </source>
</evidence>
<dbReference type="InterPro" id="IPR000086">
    <property type="entry name" value="NUDIX_hydrolase_dom"/>
</dbReference>
<evidence type="ECO:0000256" key="2">
    <source>
        <dbReference type="ARBA" id="ARBA00022723"/>
    </source>
</evidence>
<evidence type="ECO:0000256" key="1">
    <source>
        <dbReference type="ARBA" id="ARBA00001946"/>
    </source>
</evidence>
<sequence>MFELMLLRHGRAKKADMDYSDRDRPLKNSGKRAAQRLGVQLQLQGDQPDLVLSSPAKRALETAEKCIKAMGLPASMIETDERLYEGDAEALMAAIAERSSRGHRLLLVGHNPALEQLTKQLLPESHLPGKSDFHLRKGMLLQLRLPVTGALPLTGEGELIGSVAPDQLPELFPWPGPGGAERRERPAYYYTQSGVIPYRFSSGGRLELLLITSSSGRSWGVPKGIVEPGLTPQESAAKEALEEAGVQGKVHPELLGCYRQAKWGAECDVELFAMRVDSLIEDADWDEDHRCRRWCDIGGLDGAQLKPALRTLIDLLPERLKESGLWPV</sequence>
<evidence type="ECO:0000313" key="9">
    <source>
        <dbReference type="Proteomes" id="UP000294546"/>
    </source>
</evidence>
<dbReference type="Gene3D" id="3.40.50.1240">
    <property type="entry name" value="Phosphoglycerate mutase-like"/>
    <property type="match status" value="1"/>
</dbReference>
<gene>
    <name evidence="8" type="ORF">CLV83_1316</name>
</gene>
<name>A0A4R1GP86_9GAMM</name>
<dbReference type="SUPFAM" id="SSF55811">
    <property type="entry name" value="Nudix"/>
    <property type="match status" value="1"/>
</dbReference>
<dbReference type="PANTHER" id="PTHR12629:SF0">
    <property type="entry name" value="DIPHOSPHOINOSITOL-POLYPHOSPHATE DIPHOSPHATASE"/>
    <property type="match status" value="1"/>
</dbReference>
<dbReference type="SMART" id="SM00855">
    <property type="entry name" value="PGAM"/>
    <property type="match status" value="1"/>
</dbReference>
<dbReference type="OrthoDB" id="9810154at2"/>
<dbReference type="SUPFAM" id="SSF53254">
    <property type="entry name" value="Phosphoglycerate mutase-like"/>
    <property type="match status" value="1"/>
</dbReference>
<keyword evidence="2" id="KW-0479">Metal-binding</keyword>